<dbReference type="SUPFAM" id="SSF54427">
    <property type="entry name" value="NTF2-like"/>
    <property type="match status" value="1"/>
</dbReference>
<dbReference type="PANTHER" id="PTHR41542">
    <property type="entry name" value="BLL5807 PROTEIN"/>
    <property type="match status" value="1"/>
</dbReference>
<dbReference type="KEGG" id="hpse:HPF_19405"/>
<proteinExistence type="predicted"/>
<gene>
    <name evidence="3" type="ORF">HPF_19405</name>
</gene>
<name>A0A4P6X3W5_HYDPS</name>
<dbReference type="Proteomes" id="UP000293912">
    <property type="component" value="Chromosome"/>
</dbReference>
<dbReference type="InterPro" id="IPR032710">
    <property type="entry name" value="NTF2-like_dom_sf"/>
</dbReference>
<dbReference type="AlphaFoldDB" id="A0A4P6X3W5"/>
<evidence type="ECO:0000313" key="3">
    <source>
        <dbReference type="EMBL" id="QBM29869.1"/>
    </source>
</evidence>
<protein>
    <submittedName>
        <fullName evidence="3">Tim44-like domain protein</fullName>
    </submittedName>
</protein>
<dbReference type="PANTHER" id="PTHR41542:SF1">
    <property type="entry name" value="BLL5807 PROTEIN"/>
    <property type="match status" value="1"/>
</dbReference>
<feature type="region of interest" description="Disordered" evidence="1">
    <location>
        <begin position="16"/>
        <end position="79"/>
    </location>
</feature>
<dbReference type="SMART" id="SM00978">
    <property type="entry name" value="Tim44"/>
    <property type="match status" value="1"/>
</dbReference>
<feature type="domain" description="Tim44-like" evidence="2">
    <location>
        <begin position="68"/>
        <end position="202"/>
    </location>
</feature>
<accession>A0A4P6X3W5</accession>
<evidence type="ECO:0000259" key="2">
    <source>
        <dbReference type="SMART" id="SM00978"/>
    </source>
</evidence>
<dbReference type="EMBL" id="CP037867">
    <property type="protein sequence ID" value="QBM29869.1"/>
    <property type="molecule type" value="Genomic_DNA"/>
</dbReference>
<evidence type="ECO:0000313" key="4">
    <source>
        <dbReference type="Proteomes" id="UP000293912"/>
    </source>
</evidence>
<evidence type="ECO:0000256" key="1">
    <source>
        <dbReference type="SAM" id="MobiDB-lite"/>
    </source>
</evidence>
<organism evidence="3 4">
    <name type="scientific">Hydrogenophaga pseudoflava</name>
    <name type="common">Pseudomonas carboxydoflava</name>
    <dbReference type="NCBI Taxonomy" id="47421"/>
    <lineage>
        <taxon>Bacteria</taxon>
        <taxon>Pseudomonadati</taxon>
        <taxon>Pseudomonadota</taxon>
        <taxon>Betaproteobacteria</taxon>
        <taxon>Burkholderiales</taxon>
        <taxon>Comamonadaceae</taxon>
        <taxon>Hydrogenophaga</taxon>
    </lineage>
</organism>
<dbReference type="InterPro" id="IPR007379">
    <property type="entry name" value="Tim44-like_dom"/>
</dbReference>
<dbReference type="Gene3D" id="3.10.450.240">
    <property type="match status" value="1"/>
</dbReference>
<sequence>MEARWWSDLLGGRRAQRKTLRRNESTTGAPGLLAGVGPDGAVSAPRGYSPKNVGNDASARPWESLADAPRPPEPAGQNAGGFDAESFLRASKTNFVNLQDAWDRSDIASLRAMMTGGMLAEIQTQLAERERAGAAPNKTEVVMLEAQLLGLEEQDEAYLASVEFSGLIREDPSAGPNPFREIWNITRPKSGDAGWLVAGVQALR</sequence>
<dbReference type="Pfam" id="PF04280">
    <property type="entry name" value="Tim44"/>
    <property type="match status" value="1"/>
</dbReference>
<keyword evidence="4" id="KW-1185">Reference proteome</keyword>
<reference evidence="3 4" key="1">
    <citation type="submission" date="2019-03" db="EMBL/GenBank/DDBJ databases">
        <authorList>
            <person name="Sebastian G."/>
            <person name="Baumann P."/>
            <person name="Ruckert C."/>
            <person name="Kalinowski J."/>
            <person name="Nebel B."/>
            <person name="Takors R."/>
            <person name="Blombach B."/>
        </authorList>
    </citation>
    <scope>NUCLEOTIDE SEQUENCE [LARGE SCALE GENOMIC DNA]</scope>
    <source>
        <strain evidence="3 4">DSM 1084</strain>
    </source>
</reference>